<evidence type="ECO:0000259" key="1">
    <source>
        <dbReference type="Pfam" id="PF01869"/>
    </source>
</evidence>
<dbReference type="PANTHER" id="PTHR43190">
    <property type="entry name" value="N-ACETYL-D-GLUCOSAMINE KINASE"/>
    <property type="match status" value="1"/>
</dbReference>
<dbReference type="InterPro" id="IPR002731">
    <property type="entry name" value="ATPase_BadF"/>
</dbReference>
<dbReference type="Proteomes" id="UP001056500">
    <property type="component" value="Chromosome"/>
</dbReference>
<reference evidence="2" key="1">
    <citation type="submission" date="2022-06" db="EMBL/GenBank/DDBJ databases">
        <title>Genome sequencing of Brevibacillus sp. BB3-R1.</title>
        <authorList>
            <person name="Heo J."/>
            <person name="Lee D."/>
            <person name="Won M."/>
            <person name="Han B.-H."/>
            <person name="Hong S.-B."/>
            <person name="Kwon S.-W."/>
        </authorList>
    </citation>
    <scope>NUCLEOTIDE SEQUENCE</scope>
    <source>
        <strain evidence="2">BB3-R1</strain>
    </source>
</reference>
<organism evidence="2 3">
    <name type="scientific">Brevibacillus ruminantium</name>
    <dbReference type="NCBI Taxonomy" id="2950604"/>
    <lineage>
        <taxon>Bacteria</taxon>
        <taxon>Bacillati</taxon>
        <taxon>Bacillota</taxon>
        <taxon>Bacilli</taxon>
        <taxon>Bacillales</taxon>
        <taxon>Paenibacillaceae</taxon>
        <taxon>Brevibacillus</taxon>
    </lineage>
</organism>
<dbReference type="EMBL" id="CP098755">
    <property type="protein sequence ID" value="USG68360.1"/>
    <property type="molecule type" value="Genomic_DNA"/>
</dbReference>
<dbReference type="Pfam" id="PF01869">
    <property type="entry name" value="BcrAD_BadFG"/>
    <property type="match status" value="1"/>
</dbReference>
<dbReference type="GO" id="GO:0016301">
    <property type="term" value="F:kinase activity"/>
    <property type="evidence" value="ECO:0007669"/>
    <property type="project" value="UniProtKB-KW"/>
</dbReference>
<proteinExistence type="predicted"/>
<keyword evidence="3" id="KW-1185">Reference proteome</keyword>
<feature type="domain" description="ATPase BadF/BadG/BcrA/BcrD type" evidence="1">
    <location>
        <begin position="11"/>
        <end position="334"/>
    </location>
</feature>
<protein>
    <submittedName>
        <fullName evidence="2">N-acetylglucosamine kinase</fullName>
    </submittedName>
</protein>
<sequence>MTVTRIPLLAVDGGGTKCLAVLVDDSQQIVGTGRAGSCNYQGIGREMAARELEAAIRAALQEAVVWQKSGSTAEAPPSLQASERGNQEDIQTLGTKTLEIECAVFGLAGLDTEYDRRVITEMVVAVLQKLQIKVRHLLVENDGFAALLGATNGEPGILVIAGTGSIAFGVNKAGETARSGGWGHRVGDEGSGYWIGKQAVTAVLKAADGRGRQTALTDLLPPHIGLSHVEELFNWTYGSQYSVDKIGELSLLVSQAADRGDAVALGILEKAGEELFHAARAVMERLCMNKEPFKMILQGGVLQNDERVRSIVLQRIRSAAPQVVIDKAQNEPIYGVIAKGLAYLKGRTEKH</sequence>
<keyword evidence="2" id="KW-0808">Transferase</keyword>
<dbReference type="InterPro" id="IPR043129">
    <property type="entry name" value="ATPase_NBD"/>
</dbReference>
<evidence type="ECO:0000313" key="3">
    <source>
        <dbReference type="Proteomes" id="UP001056500"/>
    </source>
</evidence>
<dbReference type="Gene3D" id="3.30.420.40">
    <property type="match status" value="2"/>
</dbReference>
<keyword evidence="2" id="KW-0418">Kinase</keyword>
<dbReference type="CDD" id="cd24007">
    <property type="entry name" value="ASKHA_NBD_eukNAGK-like"/>
    <property type="match status" value="1"/>
</dbReference>
<gene>
    <name evidence="2" type="ORF">NDK47_06680</name>
</gene>
<name>A0ABY4WMI0_9BACL</name>
<dbReference type="SUPFAM" id="SSF53067">
    <property type="entry name" value="Actin-like ATPase domain"/>
    <property type="match status" value="2"/>
</dbReference>
<dbReference type="PANTHER" id="PTHR43190:SF3">
    <property type="entry name" value="N-ACETYL-D-GLUCOSAMINE KINASE"/>
    <property type="match status" value="1"/>
</dbReference>
<accession>A0ABY4WMI0</accession>
<evidence type="ECO:0000313" key="2">
    <source>
        <dbReference type="EMBL" id="USG68360.1"/>
    </source>
</evidence>
<dbReference type="InterPro" id="IPR052519">
    <property type="entry name" value="Euk-type_GlcNAc_Kinase"/>
</dbReference>
<dbReference type="RefSeq" id="WP_251876029.1">
    <property type="nucleotide sequence ID" value="NZ_CP098755.1"/>
</dbReference>